<evidence type="ECO:0000256" key="1">
    <source>
        <dbReference type="ARBA" id="ARBA00004610"/>
    </source>
</evidence>
<feature type="transmembrane region" description="Helical" evidence="13">
    <location>
        <begin position="227"/>
        <end position="256"/>
    </location>
</feature>
<keyword evidence="15" id="KW-1185">Reference proteome</keyword>
<feature type="region of interest" description="Disordered" evidence="12">
    <location>
        <begin position="736"/>
        <end position="776"/>
    </location>
</feature>
<organism evidence="14 15">
    <name type="scientific">Steinernema hermaphroditum</name>
    <dbReference type="NCBI Taxonomy" id="289476"/>
    <lineage>
        <taxon>Eukaryota</taxon>
        <taxon>Metazoa</taxon>
        <taxon>Ecdysozoa</taxon>
        <taxon>Nematoda</taxon>
        <taxon>Chromadorea</taxon>
        <taxon>Rhabditida</taxon>
        <taxon>Tylenchina</taxon>
        <taxon>Panagrolaimomorpha</taxon>
        <taxon>Strongyloidoidea</taxon>
        <taxon>Steinernematidae</taxon>
        <taxon>Steinernema</taxon>
    </lineage>
</organism>
<evidence type="ECO:0000256" key="6">
    <source>
        <dbReference type="ARBA" id="ARBA00022868"/>
    </source>
</evidence>
<feature type="compositionally biased region" description="Basic and acidic residues" evidence="12">
    <location>
        <begin position="745"/>
        <end position="773"/>
    </location>
</feature>
<keyword evidence="9" id="KW-0406">Ion transport</keyword>
<sequence length="794" mass="93074">MSLNLEAFYNLFLNITIPVKIVIYVLTFCIIFFYTPNSMKVFAKFLCNLLFWDFSTHVLWLGFHAFPMMPRMCFRLDGFLASFYFNELLGHIFFSTFFINTVNASIAIFLSFQFRLLMIKYGQLTCKNMKIYIYGYCIGLHLLVTSVLIGLYTTWPLNVDSHPDSKLEENLFCYKPRAMESQVFILFFIAFLVLVVIGITAFVALSFREVNKNRNLIGEKTAKMQKVFLGSLIFLSGFPINIGGIPCIIMCVVFYFPEVPNAQLIVVICFLVASIHGPIMCVSTLILFKPYRTPILRFVKKMSRFAQIGPLNFGISRLIAVVAILSQLKMISVFLCSVTYAFQVMRYERLADWQSSGLFPRVTLCGFDIRVPNQYQKYTMECTLPIFVFLFFYLPGLALFTVVNIGYWIWLSIFPLTFFNEELPIKMSMRGILVSNINPNTVLRCRDPAQQTEDQHPARVSLPFDKVIQIKEEIDIEVDEKPHFVTECENHSEVLVKAMKREKAFKERVKYHSMSAEEKRAYNQRRAERYRQQRDLEKQVLKKRVKEATEDELLLVAKIVQKRSHRAEMARMRYAKMTPQQKREHNQKRNKYYNLGSRVKKEPTDSPSRNQSDLLLTMTSVSLSTHVQLHKKVTKRTLKNAKRRQIPLYLEKCSQEEVQQYLDMQKRQKARNQRSKYHSMSPEERKVYNQRRTESYRKQRADEKALLEKRVGDATEAEIVELSKCIEKRQERAEKAKRRYAKMTPEQKRAHNQKRTECYRRQRERRAEEERNVQEASGALPDACDEYLDCVLGA</sequence>
<feature type="compositionally biased region" description="Basic and acidic residues" evidence="12">
    <location>
        <begin position="681"/>
        <end position="700"/>
    </location>
</feature>
<evidence type="ECO:0000313" key="15">
    <source>
        <dbReference type="Proteomes" id="UP001175271"/>
    </source>
</evidence>
<dbReference type="PANTHER" id="PTHR22084">
    <property type="entry name" value="GEX INTERACTING PROTEIN PROTEIN 4"/>
    <property type="match status" value="1"/>
</dbReference>
<dbReference type="AlphaFoldDB" id="A0AA39IU41"/>
<keyword evidence="10 13" id="KW-0472">Membrane</keyword>
<keyword evidence="11" id="KW-0407">Ion channel</keyword>
<evidence type="ECO:0000256" key="7">
    <source>
        <dbReference type="ARBA" id="ARBA00022949"/>
    </source>
</evidence>
<evidence type="ECO:0000256" key="10">
    <source>
        <dbReference type="ARBA" id="ARBA00023136"/>
    </source>
</evidence>
<feature type="compositionally biased region" description="Basic residues" evidence="12">
    <location>
        <begin position="667"/>
        <end position="677"/>
    </location>
</feature>
<reference evidence="14" key="1">
    <citation type="submission" date="2023-06" db="EMBL/GenBank/DDBJ databases">
        <title>Genomic analysis of the entomopathogenic nematode Steinernema hermaphroditum.</title>
        <authorList>
            <person name="Schwarz E.M."/>
            <person name="Heppert J.K."/>
            <person name="Baniya A."/>
            <person name="Schwartz H.T."/>
            <person name="Tan C.-H."/>
            <person name="Antoshechkin I."/>
            <person name="Sternberg P.W."/>
            <person name="Goodrich-Blair H."/>
            <person name="Dillman A.R."/>
        </authorList>
    </citation>
    <scope>NUCLEOTIDE SEQUENCE</scope>
    <source>
        <strain evidence="14">PS9179</strain>
        <tissue evidence="14">Whole animal</tissue>
    </source>
</reference>
<evidence type="ECO:0000256" key="3">
    <source>
        <dbReference type="ARBA" id="ARBA00022448"/>
    </source>
</evidence>
<evidence type="ECO:0000313" key="14">
    <source>
        <dbReference type="EMBL" id="KAK0429058.1"/>
    </source>
</evidence>
<feature type="region of interest" description="Disordered" evidence="12">
    <location>
        <begin position="664"/>
        <end position="700"/>
    </location>
</feature>
<keyword evidence="7" id="KW-0965">Cell junction</keyword>
<keyword evidence="4" id="KW-1003">Cell membrane</keyword>
<feature type="transmembrane region" description="Helical" evidence="13">
    <location>
        <begin position="88"/>
        <end position="110"/>
    </location>
</feature>
<feature type="transmembrane region" description="Helical" evidence="13">
    <location>
        <begin position="46"/>
        <end position="68"/>
    </location>
</feature>
<dbReference type="EMBL" id="JAUCMV010000001">
    <property type="protein sequence ID" value="KAK0429058.1"/>
    <property type="molecule type" value="Genomic_DNA"/>
</dbReference>
<gene>
    <name evidence="14" type="ORF">QR680_011164</name>
</gene>
<evidence type="ECO:0000256" key="13">
    <source>
        <dbReference type="SAM" id="Phobius"/>
    </source>
</evidence>
<dbReference type="InterPro" id="IPR000990">
    <property type="entry name" value="Innexin"/>
</dbReference>
<feature type="transmembrane region" description="Helical" evidence="13">
    <location>
        <begin position="12"/>
        <end position="34"/>
    </location>
</feature>
<dbReference type="GO" id="GO:0005921">
    <property type="term" value="C:gap junction"/>
    <property type="evidence" value="ECO:0007669"/>
    <property type="project" value="UniProtKB-SubCell"/>
</dbReference>
<dbReference type="Pfam" id="PF10318">
    <property type="entry name" value="7TM_GPCR_Srh"/>
    <property type="match status" value="1"/>
</dbReference>
<evidence type="ECO:0000256" key="5">
    <source>
        <dbReference type="ARBA" id="ARBA00022692"/>
    </source>
</evidence>
<evidence type="ECO:0000256" key="9">
    <source>
        <dbReference type="ARBA" id="ARBA00023065"/>
    </source>
</evidence>
<feature type="region of interest" description="Disordered" evidence="12">
    <location>
        <begin position="576"/>
        <end position="611"/>
    </location>
</feature>
<feature type="transmembrane region" description="Helical" evidence="13">
    <location>
        <begin position="262"/>
        <end position="288"/>
    </location>
</feature>
<keyword evidence="3" id="KW-0813">Transport</keyword>
<dbReference type="GO" id="GO:0034220">
    <property type="term" value="P:monoatomic ion transmembrane transport"/>
    <property type="evidence" value="ECO:0007669"/>
    <property type="project" value="UniProtKB-KW"/>
</dbReference>
<dbReference type="GO" id="GO:0005886">
    <property type="term" value="C:plasma membrane"/>
    <property type="evidence" value="ECO:0007669"/>
    <property type="project" value="UniProtKB-SubCell"/>
</dbReference>
<keyword evidence="5 13" id="KW-0812">Transmembrane</keyword>
<evidence type="ECO:0000256" key="2">
    <source>
        <dbReference type="ARBA" id="ARBA00004651"/>
    </source>
</evidence>
<evidence type="ECO:0000256" key="11">
    <source>
        <dbReference type="ARBA" id="ARBA00023303"/>
    </source>
</evidence>
<evidence type="ECO:0000256" key="8">
    <source>
        <dbReference type="ARBA" id="ARBA00022989"/>
    </source>
</evidence>
<evidence type="ECO:0000256" key="12">
    <source>
        <dbReference type="SAM" id="MobiDB-lite"/>
    </source>
</evidence>
<comment type="subcellular location">
    <subcellularLocation>
        <location evidence="1">Cell junction</location>
        <location evidence="1">Gap junction</location>
    </subcellularLocation>
    <subcellularLocation>
        <location evidence="2">Cell membrane</location>
        <topology evidence="2">Multi-pass membrane protein</topology>
    </subcellularLocation>
</comment>
<dbReference type="InterPro" id="IPR019422">
    <property type="entry name" value="7TM_GPCR_serpentine_rcpt_Srh"/>
</dbReference>
<dbReference type="Pfam" id="PF00876">
    <property type="entry name" value="Innexin"/>
    <property type="match status" value="1"/>
</dbReference>
<dbReference type="PANTHER" id="PTHR22084:SF1">
    <property type="entry name" value="BZIP DOMAIN-CONTAINING PROTEIN-RELATED"/>
    <property type="match status" value="1"/>
</dbReference>
<dbReference type="Proteomes" id="UP001175271">
    <property type="component" value="Unassembled WGS sequence"/>
</dbReference>
<keyword evidence="6" id="KW-0303">Gap junction</keyword>
<name>A0AA39IU41_9BILA</name>
<comment type="caution">
    <text evidence="14">The sequence shown here is derived from an EMBL/GenBank/DDBJ whole genome shotgun (WGS) entry which is preliminary data.</text>
</comment>
<keyword evidence="8 13" id="KW-1133">Transmembrane helix</keyword>
<feature type="transmembrane region" description="Helical" evidence="13">
    <location>
        <begin position="184"/>
        <end position="207"/>
    </location>
</feature>
<feature type="transmembrane region" description="Helical" evidence="13">
    <location>
        <begin position="386"/>
        <end position="410"/>
    </location>
</feature>
<feature type="transmembrane region" description="Helical" evidence="13">
    <location>
        <begin position="131"/>
        <end position="155"/>
    </location>
</feature>
<evidence type="ECO:0000256" key="4">
    <source>
        <dbReference type="ARBA" id="ARBA00022475"/>
    </source>
</evidence>
<protein>
    <submittedName>
        <fullName evidence="14">Uncharacterized protein</fullName>
    </submittedName>
</protein>
<accession>A0AA39IU41</accession>
<proteinExistence type="predicted"/>